<name>Q0UT90_PHANO</name>
<dbReference type="GeneID" id="5972310"/>
<proteinExistence type="predicted"/>
<sequence>MPRAVNVGLGMGPADAVAFVEPGGWVYLGVEARADDQSRRVIGVCVPGLQGSLIGRSLRSNVLCRSEDRLRSRTGSGSSDRITSETRAPSYQKAR</sequence>
<evidence type="ECO:0000256" key="1">
    <source>
        <dbReference type="SAM" id="MobiDB-lite"/>
    </source>
</evidence>
<dbReference type="InParanoid" id="Q0UT90"/>
<feature type="compositionally biased region" description="Polar residues" evidence="1">
    <location>
        <begin position="73"/>
        <end position="89"/>
    </location>
</feature>
<protein>
    <submittedName>
        <fullName evidence="2">Uncharacterized protein</fullName>
    </submittedName>
</protein>
<gene>
    <name evidence="2" type="ORF">SNOG_05024</name>
</gene>
<evidence type="ECO:0000313" key="2">
    <source>
        <dbReference type="EMBL" id="EAT87415.1"/>
    </source>
</evidence>
<accession>Q0UT90</accession>
<dbReference type="Proteomes" id="UP000001055">
    <property type="component" value="Unassembled WGS sequence"/>
</dbReference>
<dbReference type="RefSeq" id="XP_001795435.1">
    <property type="nucleotide sequence ID" value="XM_001795383.1"/>
</dbReference>
<dbReference type="AlphaFoldDB" id="Q0UT90"/>
<organism evidence="2 3">
    <name type="scientific">Phaeosphaeria nodorum (strain SN15 / ATCC MYA-4574 / FGSC 10173)</name>
    <name type="common">Glume blotch fungus</name>
    <name type="synonym">Parastagonospora nodorum</name>
    <dbReference type="NCBI Taxonomy" id="321614"/>
    <lineage>
        <taxon>Eukaryota</taxon>
        <taxon>Fungi</taxon>
        <taxon>Dikarya</taxon>
        <taxon>Ascomycota</taxon>
        <taxon>Pezizomycotina</taxon>
        <taxon>Dothideomycetes</taxon>
        <taxon>Pleosporomycetidae</taxon>
        <taxon>Pleosporales</taxon>
        <taxon>Pleosporineae</taxon>
        <taxon>Phaeosphaeriaceae</taxon>
        <taxon>Parastagonospora</taxon>
    </lineage>
</organism>
<dbReference type="EMBL" id="CH445331">
    <property type="protein sequence ID" value="EAT87415.1"/>
    <property type="molecule type" value="Genomic_DNA"/>
</dbReference>
<feature type="region of interest" description="Disordered" evidence="1">
    <location>
        <begin position="68"/>
        <end position="95"/>
    </location>
</feature>
<dbReference type="KEGG" id="pno:SNOG_05024"/>
<reference evidence="3" key="1">
    <citation type="journal article" date="2007" name="Plant Cell">
        <title>Dothideomycete-plant interactions illuminated by genome sequencing and EST analysis of the wheat pathogen Stagonospora nodorum.</title>
        <authorList>
            <person name="Hane J.K."/>
            <person name="Lowe R.G."/>
            <person name="Solomon P.S."/>
            <person name="Tan K.C."/>
            <person name="Schoch C.L."/>
            <person name="Spatafora J.W."/>
            <person name="Crous P.W."/>
            <person name="Kodira C."/>
            <person name="Birren B.W."/>
            <person name="Galagan J.E."/>
            <person name="Torriani S.F."/>
            <person name="McDonald B.A."/>
            <person name="Oliver R.P."/>
        </authorList>
    </citation>
    <scope>NUCLEOTIDE SEQUENCE [LARGE SCALE GENOMIC DNA]</scope>
    <source>
        <strain evidence="3">SN15 / ATCC MYA-4574 / FGSC 10173</strain>
    </source>
</reference>
<evidence type="ECO:0000313" key="3">
    <source>
        <dbReference type="Proteomes" id="UP000001055"/>
    </source>
</evidence>